<dbReference type="InterPro" id="IPR000477">
    <property type="entry name" value="RT_dom"/>
</dbReference>
<reference evidence="2 3" key="1">
    <citation type="submission" date="2023-10" db="EMBL/GenBank/DDBJ databases">
        <title>Chromosome-scale genome assembly provides insights into flower coloration mechanisms of Canna indica.</title>
        <authorList>
            <person name="Li C."/>
        </authorList>
    </citation>
    <scope>NUCLEOTIDE SEQUENCE [LARGE SCALE GENOMIC DNA]</scope>
    <source>
        <tissue evidence="2">Flower</tissue>
    </source>
</reference>
<name>A0AAQ3L3Q2_9LILI</name>
<feature type="domain" description="Reverse transcriptase" evidence="1">
    <location>
        <begin position="8"/>
        <end position="199"/>
    </location>
</feature>
<evidence type="ECO:0000259" key="1">
    <source>
        <dbReference type="Pfam" id="PF00078"/>
    </source>
</evidence>
<dbReference type="AlphaFoldDB" id="A0AAQ3L3Q2"/>
<dbReference type="SUPFAM" id="SSF56672">
    <property type="entry name" value="DNA/RNA polymerases"/>
    <property type="match status" value="1"/>
</dbReference>
<accession>A0AAQ3L3Q2</accession>
<dbReference type="InterPro" id="IPR043502">
    <property type="entry name" value="DNA/RNA_pol_sf"/>
</dbReference>
<dbReference type="PANTHER" id="PTHR46890">
    <property type="entry name" value="NON-LTR RETROLELEMENT REVERSE TRANSCRIPTASE-LIKE PROTEIN-RELATED"/>
    <property type="match status" value="1"/>
</dbReference>
<organism evidence="2 3">
    <name type="scientific">Canna indica</name>
    <name type="common">Indian-shot</name>
    <dbReference type="NCBI Taxonomy" id="4628"/>
    <lineage>
        <taxon>Eukaryota</taxon>
        <taxon>Viridiplantae</taxon>
        <taxon>Streptophyta</taxon>
        <taxon>Embryophyta</taxon>
        <taxon>Tracheophyta</taxon>
        <taxon>Spermatophyta</taxon>
        <taxon>Magnoliopsida</taxon>
        <taxon>Liliopsida</taxon>
        <taxon>Zingiberales</taxon>
        <taxon>Cannaceae</taxon>
        <taxon>Canna</taxon>
    </lineage>
</organism>
<proteinExistence type="predicted"/>
<evidence type="ECO:0000313" key="3">
    <source>
        <dbReference type="Proteomes" id="UP001327560"/>
    </source>
</evidence>
<keyword evidence="3" id="KW-1185">Reference proteome</keyword>
<dbReference type="CDD" id="cd01650">
    <property type="entry name" value="RT_nLTR_like"/>
    <property type="match status" value="1"/>
</dbReference>
<dbReference type="Pfam" id="PF00078">
    <property type="entry name" value="RVT_1"/>
    <property type="match status" value="1"/>
</dbReference>
<dbReference type="InterPro" id="IPR052343">
    <property type="entry name" value="Retrotransposon-Effector_Assoc"/>
</dbReference>
<sequence>MQPFMDLIISDNQCAFIRHRLISDNILLAHEIMHYLKTKQRTKSHDMEIKLDMSKAFDRLEWPFVIASLNRMGFHPHFTELILQCINSVSYSILIGGQPHGFFKPTRGLRQGDPLSLFLFVIAMEGFNQLLTHECNNGSLRGVQISRHSSPISFLFFVEDVLIFCKAVVHQATILQSILNRFASFSGQQVNTSKSALYFSKHCPEHLRLSISSLLSISKIGFDENKACFDFWWSAKPAPSWIQKSRATLHGDGEVSSAVVSSSTQVSAGKWVQEQFSTLMALPGSHVRLSSLYVDRFNTLFGPCKL</sequence>
<gene>
    <name evidence="2" type="ORF">Cni_G28831</name>
</gene>
<dbReference type="Proteomes" id="UP001327560">
    <property type="component" value="Chromosome 9"/>
</dbReference>
<dbReference type="PANTHER" id="PTHR46890:SF48">
    <property type="entry name" value="RNA-DIRECTED DNA POLYMERASE"/>
    <property type="match status" value="1"/>
</dbReference>
<evidence type="ECO:0000313" key="2">
    <source>
        <dbReference type="EMBL" id="WOL20029.1"/>
    </source>
</evidence>
<dbReference type="EMBL" id="CP136898">
    <property type="protein sequence ID" value="WOL20029.1"/>
    <property type="molecule type" value="Genomic_DNA"/>
</dbReference>
<protein>
    <recommendedName>
        <fullName evidence="1">Reverse transcriptase domain-containing protein</fullName>
    </recommendedName>
</protein>